<dbReference type="Gene3D" id="1.10.150.240">
    <property type="entry name" value="Putative phosphatase, domain 2"/>
    <property type="match status" value="1"/>
</dbReference>
<dbReference type="PANTHER" id="PTHR43708">
    <property type="entry name" value="CONSERVED EXPRESSED OXIDOREDUCTASE (EUROFUNG)"/>
    <property type="match status" value="1"/>
</dbReference>
<dbReference type="Gene3D" id="3.30.360.10">
    <property type="entry name" value="Dihydrodipicolinate Reductase, domain 2"/>
    <property type="match status" value="1"/>
</dbReference>
<proteinExistence type="predicted"/>
<dbReference type="InterPro" id="IPR006439">
    <property type="entry name" value="HAD-SF_hydro_IA"/>
</dbReference>
<evidence type="ECO:0000313" key="4">
    <source>
        <dbReference type="Proteomes" id="UP001052655"/>
    </source>
</evidence>
<dbReference type="EMBL" id="BNDX01000002">
    <property type="protein sequence ID" value="GHI29250.1"/>
    <property type="molecule type" value="Genomic_DNA"/>
</dbReference>
<dbReference type="InterPro" id="IPR023198">
    <property type="entry name" value="PGP-like_dom2"/>
</dbReference>
<dbReference type="InterPro" id="IPR000683">
    <property type="entry name" value="Gfo/Idh/MocA-like_OxRdtase_N"/>
</dbReference>
<evidence type="ECO:0008006" key="5">
    <source>
        <dbReference type="Google" id="ProtNLM"/>
    </source>
</evidence>
<sequence>MSRRTGEGPLRVAVVGAGWAARSIWLPRLTAHPAYRVVAVVDPDPEAREAASRDAFPALASVRDLAPDTVDLVVVAVPNHLHAAVAETVLGAGVPVFVEKPVCLSSAEADRLAAAESAGGAVLLAGSAARYRTDVRTLLELAESVGTVRHVSLGWVRARGVPSGAGWFTQARLSGGGALMDLGWHLLDVAGPLLGNAKFRHVLGAVSDDFLTDGAARAGWREDGPTEISGDVEDTARGFLVAPDGPSVSVTACWASHRPDDVTTLVVEGSTGTLSLTCTFGFSPARQEHSVLTLTRRGQETVVPVSGEPVGAEYDRLLDGLPALLADPASRGLAVREAARNVDAIERLYDSAASTRRTARPAAPVPHRDRPLRAVVFDLDGVVVDSFEVMRQAFTLAYREVVGDGEPPFEEYNRHLGRYFPDIMRIMDLPLEMEGPFVRESARLADRVTLFPGVHDLLRLLRHHGVKCAVATGKAGWRARSLLDRLGVLPLFDHVIGSDEVARPKPAPDIVLRALDLLRVDPEEAIMVGDAVTDLAAARDAGVAAAAALWGETDERSLLAAAPEHTLRKPADLAELCLPAEAALA</sequence>
<dbReference type="Pfam" id="PF01408">
    <property type="entry name" value="GFO_IDH_MocA"/>
    <property type="match status" value="1"/>
</dbReference>
<dbReference type="SUPFAM" id="SSF56784">
    <property type="entry name" value="HAD-like"/>
    <property type="match status" value="1"/>
</dbReference>
<comment type="caution">
    <text evidence="3">The sequence shown here is derived from an EMBL/GenBank/DDBJ whole genome shotgun (WGS) entry which is preliminary data.</text>
</comment>
<dbReference type="InterPro" id="IPR006351">
    <property type="entry name" value="AHBA_synth-like"/>
</dbReference>
<protein>
    <recommendedName>
        <fullName evidence="5">Oxidoreductase</fullName>
    </recommendedName>
</protein>
<dbReference type="InterPro" id="IPR036412">
    <property type="entry name" value="HAD-like_sf"/>
</dbReference>
<dbReference type="Pfam" id="PF00702">
    <property type="entry name" value="Hydrolase"/>
    <property type="match status" value="1"/>
</dbReference>
<reference evidence="3" key="1">
    <citation type="submission" date="2024-05" db="EMBL/GenBank/DDBJ databases">
        <title>Whole genome shotgun sequence of Streptomyces daghestanicus NBRC 12762.</title>
        <authorList>
            <person name="Komaki H."/>
            <person name="Tamura T."/>
        </authorList>
    </citation>
    <scope>NUCLEOTIDE SEQUENCE</scope>
    <source>
        <strain evidence="3">NBRC 12762</strain>
    </source>
</reference>
<gene>
    <name evidence="3" type="ORF">Sdagh_09800</name>
</gene>
<dbReference type="InterPro" id="IPR023214">
    <property type="entry name" value="HAD_sf"/>
</dbReference>
<evidence type="ECO:0000313" key="3">
    <source>
        <dbReference type="EMBL" id="GHI29250.1"/>
    </source>
</evidence>
<evidence type="ECO:0000259" key="2">
    <source>
        <dbReference type="Pfam" id="PF22725"/>
    </source>
</evidence>
<dbReference type="PANTHER" id="PTHR43708:SF8">
    <property type="entry name" value="OXIDOREDUCTASE"/>
    <property type="match status" value="1"/>
</dbReference>
<dbReference type="GeneID" id="91549666"/>
<dbReference type="SUPFAM" id="SSF51735">
    <property type="entry name" value="NAD(P)-binding Rossmann-fold domains"/>
    <property type="match status" value="1"/>
</dbReference>
<accession>A0ABQ3PW49</accession>
<dbReference type="SUPFAM" id="SSF55347">
    <property type="entry name" value="Glyceraldehyde-3-phosphate dehydrogenase-like, C-terminal domain"/>
    <property type="match status" value="1"/>
</dbReference>
<dbReference type="NCBIfam" id="TIGR01549">
    <property type="entry name" value="HAD-SF-IA-v1"/>
    <property type="match status" value="1"/>
</dbReference>
<feature type="domain" description="GFO/IDH/MocA-like oxidoreductase" evidence="2">
    <location>
        <begin position="143"/>
        <end position="274"/>
    </location>
</feature>
<dbReference type="NCBIfam" id="TIGR01454">
    <property type="entry name" value="AHBA_synth_RP"/>
    <property type="match status" value="1"/>
</dbReference>
<dbReference type="Gene3D" id="3.40.50.720">
    <property type="entry name" value="NAD(P)-binding Rossmann-like Domain"/>
    <property type="match status" value="1"/>
</dbReference>
<dbReference type="RefSeq" id="WP_189422092.1">
    <property type="nucleotide sequence ID" value="NZ_BMTC01000019.1"/>
</dbReference>
<evidence type="ECO:0000259" key="1">
    <source>
        <dbReference type="Pfam" id="PF01408"/>
    </source>
</evidence>
<dbReference type="Proteomes" id="UP001052655">
    <property type="component" value="Unassembled WGS sequence"/>
</dbReference>
<dbReference type="Pfam" id="PF22725">
    <property type="entry name" value="GFO_IDH_MocA_C3"/>
    <property type="match status" value="1"/>
</dbReference>
<dbReference type="SFLD" id="SFLDS00003">
    <property type="entry name" value="Haloacid_Dehalogenase"/>
    <property type="match status" value="1"/>
</dbReference>
<name>A0ABQ3PW49_9ACTN</name>
<dbReference type="InterPro" id="IPR051317">
    <property type="entry name" value="Gfo/Idh/MocA_oxidoreduct"/>
</dbReference>
<keyword evidence="4" id="KW-1185">Reference proteome</keyword>
<dbReference type="Gene3D" id="3.40.50.1000">
    <property type="entry name" value="HAD superfamily/HAD-like"/>
    <property type="match status" value="1"/>
</dbReference>
<dbReference type="SFLD" id="SFLDG01135">
    <property type="entry name" value="C1.5.6:_HAD__Beta-PGM__Phospha"/>
    <property type="match status" value="1"/>
</dbReference>
<dbReference type="InterPro" id="IPR055170">
    <property type="entry name" value="GFO_IDH_MocA-like_dom"/>
</dbReference>
<dbReference type="PRINTS" id="PR00413">
    <property type="entry name" value="HADHALOGNASE"/>
</dbReference>
<dbReference type="InterPro" id="IPR036291">
    <property type="entry name" value="NAD(P)-bd_dom_sf"/>
</dbReference>
<feature type="domain" description="Gfo/Idh/MocA-like oxidoreductase N-terminal" evidence="1">
    <location>
        <begin position="10"/>
        <end position="124"/>
    </location>
</feature>
<dbReference type="SFLD" id="SFLDG01129">
    <property type="entry name" value="C1.5:_HAD__Beta-PGM__Phosphata"/>
    <property type="match status" value="1"/>
</dbReference>
<organism evidence="3 4">
    <name type="scientific">Streptomyces daghestanicus</name>
    <dbReference type="NCBI Taxonomy" id="66885"/>
    <lineage>
        <taxon>Bacteria</taxon>
        <taxon>Bacillati</taxon>
        <taxon>Actinomycetota</taxon>
        <taxon>Actinomycetes</taxon>
        <taxon>Kitasatosporales</taxon>
        <taxon>Streptomycetaceae</taxon>
        <taxon>Streptomyces</taxon>
    </lineage>
</organism>
<dbReference type="NCBIfam" id="TIGR01509">
    <property type="entry name" value="HAD-SF-IA-v3"/>
    <property type="match status" value="1"/>
</dbReference>